<dbReference type="GO" id="GO:0000287">
    <property type="term" value="F:magnesium ion binding"/>
    <property type="evidence" value="ECO:0007669"/>
    <property type="project" value="InterPro"/>
</dbReference>
<keyword evidence="3" id="KW-1185">Reference proteome</keyword>
<dbReference type="PANTHER" id="PTHR42704:SF17">
    <property type="entry name" value="RIBULOSE BISPHOSPHATE CARBOXYLASE LARGE CHAIN"/>
    <property type="match status" value="1"/>
</dbReference>
<dbReference type="RefSeq" id="WP_079290973.1">
    <property type="nucleotide sequence ID" value="NZ_MWPS01000026.1"/>
</dbReference>
<name>A0A1V4ESF3_9BACL</name>
<feature type="domain" description="Ribulose bisphosphate carboxylase large subunit C-terminal" evidence="1">
    <location>
        <begin position="323"/>
        <end position="401"/>
    </location>
</feature>
<dbReference type="SFLD" id="SFLDS00014">
    <property type="entry name" value="RuBisCO"/>
    <property type="match status" value="1"/>
</dbReference>
<sequence>MEQQNDVIARYALIDREKNLSARAEGIAVGLTVGSWTDLPRATQERVEPFRGRIEEIRTLDVIDENRVRAEIAIRYPMINLTDQIAALLTTVFGKLSMDGEIRLVDLTLPSAYQAKFQGAKFGVRGLRERLSVYDRPLVMSIFKTCVGQTLDELAFHFREQAQGGVDLIKDDEIFFHEAVPPQVRVKRYREEGLRLEQETGRRPRYAVNLTGPVFQLKERAKRLQEVGADLFLFNVFAYGLDVLRELTSDSDIQVPFMAHPALAGAFYASAHHGIAAHVLLGDLLRLAGADIAIFPSPFGSVRLAREESALLTERLRAPGPFAPLMPAPSAGIHPGMVPLLVAEYGEDVIVNAGGGIHGHPRGAAAGGKAIYQALDAVRSGVPLNVAAETHVELYEALAKWGEARV</sequence>
<dbReference type="PANTHER" id="PTHR42704">
    <property type="entry name" value="RIBULOSE BISPHOSPHATE CARBOXYLASE"/>
    <property type="match status" value="1"/>
</dbReference>
<feature type="domain" description="Ribulose bisphosphate carboxylase large subunit C-terminal" evidence="1">
    <location>
        <begin position="124"/>
        <end position="291"/>
    </location>
</feature>
<evidence type="ECO:0000313" key="2">
    <source>
        <dbReference type="EMBL" id="OPG15770.1"/>
    </source>
</evidence>
<dbReference type="InterPro" id="IPR036376">
    <property type="entry name" value="RuBisCO_lsu_C_sf"/>
</dbReference>
<dbReference type="Gene3D" id="3.20.20.110">
    <property type="entry name" value="Ribulose bisphosphate carboxylase, large subunit, C-terminal domain"/>
    <property type="match status" value="1"/>
</dbReference>
<dbReference type="GO" id="GO:0016984">
    <property type="term" value="F:ribulose-bisphosphate carboxylase activity"/>
    <property type="evidence" value="ECO:0007669"/>
    <property type="project" value="InterPro"/>
</dbReference>
<dbReference type="Pfam" id="PF00016">
    <property type="entry name" value="RuBisCO_large"/>
    <property type="match status" value="2"/>
</dbReference>
<gene>
    <name evidence="2" type="ORF">B2M26_09125</name>
</gene>
<dbReference type="SFLD" id="SFLDG00301">
    <property type="entry name" value="RuBisCO-like_proteins"/>
    <property type="match status" value="1"/>
</dbReference>
<dbReference type="SUPFAM" id="SSF51649">
    <property type="entry name" value="RuBisCo, C-terminal domain"/>
    <property type="match status" value="1"/>
</dbReference>
<proteinExistence type="predicted"/>
<dbReference type="NCBIfam" id="NF007095">
    <property type="entry name" value="PRK09549.1"/>
    <property type="match status" value="1"/>
</dbReference>
<organism evidence="2 3">
    <name type="scientific">Ferroacidibacillus organovorans</name>
    <dbReference type="NCBI Taxonomy" id="1765683"/>
    <lineage>
        <taxon>Bacteria</taxon>
        <taxon>Bacillati</taxon>
        <taxon>Bacillota</taxon>
        <taxon>Bacilli</taxon>
        <taxon>Bacillales</taxon>
        <taxon>Alicyclobacillaceae</taxon>
        <taxon>Ferroacidibacillus</taxon>
    </lineage>
</organism>
<dbReference type="InterPro" id="IPR036422">
    <property type="entry name" value="RuBisCO_lsu_N_sf"/>
</dbReference>
<dbReference type="EMBL" id="MWPS01000026">
    <property type="protein sequence ID" value="OPG15770.1"/>
    <property type="molecule type" value="Genomic_DNA"/>
</dbReference>
<dbReference type="InterPro" id="IPR033966">
    <property type="entry name" value="RuBisCO"/>
</dbReference>
<dbReference type="AlphaFoldDB" id="A0A1V4ESF3"/>
<dbReference type="Proteomes" id="UP000190229">
    <property type="component" value="Unassembled WGS sequence"/>
</dbReference>
<protein>
    <submittedName>
        <fullName evidence="2">2,3-diketo-5-methylthiopentyl-1-phosphate enolase</fullName>
    </submittedName>
</protein>
<comment type="caution">
    <text evidence="2">The sequence shown here is derived from an EMBL/GenBank/DDBJ whole genome shotgun (WGS) entry which is preliminary data.</text>
</comment>
<reference evidence="2 3" key="1">
    <citation type="submission" date="2017-02" db="EMBL/GenBank/DDBJ databases">
        <title>Draft genome of Acidibacillus ferrooxidans Huett2.</title>
        <authorList>
            <person name="Schopf S."/>
        </authorList>
    </citation>
    <scope>NUCLEOTIDE SEQUENCE [LARGE SCALE GENOMIC DNA]</scope>
    <source>
        <strain evidence="2 3">Huett2</strain>
    </source>
</reference>
<dbReference type="GO" id="GO:0015977">
    <property type="term" value="P:carbon fixation"/>
    <property type="evidence" value="ECO:0007669"/>
    <property type="project" value="InterPro"/>
</dbReference>
<accession>A0A1V4ESF3</accession>
<evidence type="ECO:0000259" key="1">
    <source>
        <dbReference type="Pfam" id="PF00016"/>
    </source>
</evidence>
<dbReference type="SUPFAM" id="SSF54966">
    <property type="entry name" value="RuBisCO, large subunit, small (N-terminal) domain"/>
    <property type="match status" value="1"/>
</dbReference>
<dbReference type="InterPro" id="IPR000685">
    <property type="entry name" value="RuBisCO_lsu_C"/>
</dbReference>
<evidence type="ECO:0000313" key="3">
    <source>
        <dbReference type="Proteomes" id="UP000190229"/>
    </source>
</evidence>
<dbReference type="Gene3D" id="3.30.70.150">
    <property type="entry name" value="RuBisCO large subunit, N-terminal domain"/>
    <property type="match status" value="1"/>
</dbReference>